<sequence>MKDAEINNKGEENHKLTFEEVITGITWLMGTLAFITFLTESYGWFFYTFFSITFISGFLVKPCIILIRESKTRLISFREMTFLSFKIFALCLGLASGYIVFVSPLYDLFWSYWGLLTFFVLLFIISIIERIGKEEEGEEKEEQGRKTTLAKLKKVAYFVFSVVIALPNIHQMYTPSQVVALQEVAAPKTINVYEMDQIQESNRRGMLGYRQEVDYSIEEEAIIYSLIEEMEGSVLENLRYIRELNYSKMKQMETPYFYLDFYYEESSQYPQIRKGEKDVDKARYITRVIIYPNKRAYIQLSSRERRIFEIFPIDLSDDIIEALVSFDL</sequence>
<protein>
    <submittedName>
        <fullName evidence="2">Uncharacterized protein</fullName>
    </submittedName>
</protein>
<name>A0A1I0BWU7_9FIRM</name>
<keyword evidence="1" id="KW-0812">Transmembrane</keyword>
<proteinExistence type="predicted"/>
<keyword evidence="3" id="KW-1185">Reference proteome</keyword>
<feature type="transmembrane region" description="Helical" evidence="1">
    <location>
        <begin position="87"/>
        <end position="106"/>
    </location>
</feature>
<dbReference type="AlphaFoldDB" id="A0A1I0BWU7"/>
<dbReference type="Proteomes" id="UP000199568">
    <property type="component" value="Unassembled WGS sequence"/>
</dbReference>
<gene>
    <name evidence="2" type="ORF">SAMN05660297_01449</name>
</gene>
<accession>A0A1I0BWU7</accession>
<organism evidence="2 3">
    <name type="scientific">Natronincola peptidivorans</name>
    <dbReference type="NCBI Taxonomy" id="426128"/>
    <lineage>
        <taxon>Bacteria</taxon>
        <taxon>Bacillati</taxon>
        <taxon>Bacillota</taxon>
        <taxon>Clostridia</taxon>
        <taxon>Peptostreptococcales</taxon>
        <taxon>Natronincolaceae</taxon>
        <taxon>Natronincola</taxon>
    </lineage>
</organism>
<keyword evidence="1" id="KW-1133">Transmembrane helix</keyword>
<dbReference type="OrthoDB" id="1954736at2"/>
<reference evidence="2 3" key="1">
    <citation type="submission" date="2016-10" db="EMBL/GenBank/DDBJ databases">
        <authorList>
            <person name="de Groot N.N."/>
        </authorList>
    </citation>
    <scope>NUCLEOTIDE SEQUENCE [LARGE SCALE GENOMIC DNA]</scope>
    <source>
        <strain evidence="2 3">DSM 18979</strain>
    </source>
</reference>
<dbReference type="STRING" id="426128.SAMN05660297_01449"/>
<keyword evidence="1" id="KW-0472">Membrane</keyword>
<dbReference type="EMBL" id="FOHU01000004">
    <property type="protein sequence ID" value="SET11318.1"/>
    <property type="molecule type" value="Genomic_DNA"/>
</dbReference>
<evidence type="ECO:0000313" key="2">
    <source>
        <dbReference type="EMBL" id="SET11318.1"/>
    </source>
</evidence>
<feature type="transmembrane region" description="Helical" evidence="1">
    <location>
        <begin position="155"/>
        <end position="173"/>
    </location>
</feature>
<feature type="transmembrane region" description="Helical" evidence="1">
    <location>
        <begin position="21"/>
        <end position="38"/>
    </location>
</feature>
<feature type="transmembrane region" description="Helical" evidence="1">
    <location>
        <begin position="44"/>
        <end position="67"/>
    </location>
</feature>
<evidence type="ECO:0000256" key="1">
    <source>
        <dbReference type="SAM" id="Phobius"/>
    </source>
</evidence>
<evidence type="ECO:0000313" key="3">
    <source>
        <dbReference type="Proteomes" id="UP000199568"/>
    </source>
</evidence>
<dbReference type="RefSeq" id="WP_090441503.1">
    <property type="nucleotide sequence ID" value="NZ_FOHU01000004.1"/>
</dbReference>
<feature type="transmembrane region" description="Helical" evidence="1">
    <location>
        <begin position="112"/>
        <end position="131"/>
    </location>
</feature>